<keyword evidence="2" id="KW-1185">Reference proteome</keyword>
<reference evidence="1" key="1">
    <citation type="submission" date="2022-04" db="EMBL/GenBank/DDBJ databases">
        <title>Complete genome sequence of a cyanobacterium, Nostoc sp. SO-36, isolated in Antarctica.</title>
        <authorList>
            <person name="Kanesaki Y."/>
            <person name="Effendi D."/>
            <person name="Sakamoto T."/>
            <person name="Ohtani S."/>
            <person name="Awai K."/>
        </authorList>
    </citation>
    <scope>NUCLEOTIDE SEQUENCE</scope>
    <source>
        <strain evidence="1">SO-36</strain>
    </source>
</reference>
<gene>
    <name evidence="1" type="ORF">ANSO36C_48030</name>
</gene>
<evidence type="ECO:0000313" key="2">
    <source>
        <dbReference type="Proteomes" id="UP001055453"/>
    </source>
</evidence>
<proteinExistence type="predicted"/>
<sequence>MRSIEVLLIEDSPSDANLTIKGFLNTQITNNFHWVEDGSSKITKKVIGLEISIFAYKTRKLIPV</sequence>
<dbReference type="Proteomes" id="UP001055453">
    <property type="component" value="Chromosome"/>
</dbReference>
<name>A0ABM7Z789_NOSCO</name>
<organism evidence="1 2">
    <name type="scientific">Nostoc cf. commune SO-36</name>
    <dbReference type="NCBI Taxonomy" id="449208"/>
    <lineage>
        <taxon>Bacteria</taxon>
        <taxon>Bacillati</taxon>
        <taxon>Cyanobacteriota</taxon>
        <taxon>Cyanophyceae</taxon>
        <taxon>Nostocales</taxon>
        <taxon>Nostocaceae</taxon>
        <taxon>Nostoc</taxon>
    </lineage>
</organism>
<accession>A0ABM7Z789</accession>
<protein>
    <recommendedName>
        <fullName evidence="3">Response regulatory domain-containing protein</fullName>
    </recommendedName>
</protein>
<evidence type="ECO:0000313" key="1">
    <source>
        <dbReference type="EMBL" id="BDI19001.1"/>
    </source>
</evidence>
<dbReference type="RefSeq" id="WP_251956489.1">
    <property type="nucleotide sequence ID" value="NZ_AP025732.1"/>
</dbReference>
<evidence type="ECO:0008006" key="3">
    <source>
        <dbReference type="Google" id="ProtNLM"/>
    </source>
</evidence>
<dbReference type="EMBL" id="AP025732">
    <property type="protein sequence ID" value="BDI19001.1"/>
    <property type="molecule type" value="Genomic_DNA"/>
</dbReference>